<name>A0A167PYF4_PHYB8</name>
<organism evidence="2 3">
    <name type="scientific">Phycomyces blakesleeanus (strain ATCC 8743b / DSM 1359 / FGSC 10004 / NBRC 33097 / NRRL 1555)</name>
    <dbReference type="NCBI Taxonomy" id="763407"/>
    <lineage>
        <taxon>Eukaryota</taxon>
        <taxon>Fungi</taxon>
        <taxon>Fungi incertae sedis</taxon>
        <taxon>Mucoromycota</taxon>
        <taxon>Mucoromycotina</taxon>
        <taxon>Mucoromycetes</taxon>
        <taxon>Mucorales</taxon>
        <taxon>Phycomycetaceae</taxon>
        <taxon>Phycomyces</taxon>
    </lineage>
</organism>
<protein>
    <submittedName>
        <fullName evidence="2">Uncharacterized protein</fullName>
    </submittedName>
</protein>
<sequence length="68" mass="7484">MVDDSVPESSVSAETIEKNTPSSPSLNSSRRRVHSRSPTPAFHPYTNASGKVTKAKVTRDQQTRQSKK</sequence>
<dbReference type="RefSeq" id="XP_018296809.1">
    <property type="nucleotide sequence ID" value="XM_018443215.1"/>
</dbReference>
<dbReference type="AlphaFoldDB" id="A0A167PYF4"/>
<keyword evidence="3" id="KW-1185">Reference proteome</keyword>
<gene>
    <name evidence="2" type="ORF">PHYBLDRAFT_77026</name>
</gene>
<dbReference type="VEuPathDB" id="FungiDB:PHYBLDRAFT_77026"/>
<evidence type="ECO:0000313" key="2">
    <source>
        <dbReference type="EMBL" id="OAD78769.1"/>
    </source>
</evidence>
<dbReference type="InParanoid" id="A0A167PYF4"/>
<evidence type="ECO:0000256" key="1">
    <source>
        <dbReference type="SAM" id="MobiDB-lite"/>
    </source>
</evidence>
<reference evidence="3" key="1">
    <citation type="submission" date="2015-06" db="EMBL/GenBank/DDBJ databases">
        <title>Expansion of signal transduction pathways in fungi by whole-genome duplication.</title>
        <authorList>
            <consortium name="DOE Joint Genome Institute"/>
            <person name="Corrochano L.M."/>
            <person name="Kuo A."/>
            <person name="Marcet-Houben M."/>
            <person name="Polaino S."/>
            <person name="Salamov A."/>
            <person name="Villalobos J.M."/>
            <person name="Alvarez M.I."/>
            <person name="Avalos J."/>
            <person name="Benito E.P."/>
            <person name="Benoit I."/>
            <person name="Burger G."/>
            <person name="Camino L.P."/>
            <person name="Canovas D."/>
            <person name="Cerda-Olmedo E."/>
            <person name="Cheng J.-F."/>
            <person name="Dominguez A."/>
            <person name="Elias M."/>
            <person name="Eslava A.P."/>
            <person name="Glaser F."/>
            <person name="Grimwood J."/>
            <person name="Gutierrez G."/>
            <person name="Heitman J."/>
            <person name="Henrissat B."/>
            <person name="Iturriaga E.A."/>
            <person name="Lang B.F."/>
            <person name="Lavin J.L."/>
            <person name="Lee S."/>
            <person name="Li W."/>
            <person name="Lindquist E."/>
            <person name="Lopez-Garcia S."/>
            <person name="Luque E.M."/>
            <person name="Marcos A.T."/>
            <person name="Martin J."/>
            <person name="McCluskey K."/>
            <person name="Medina H.R."/>
            <person name="Miralles-Duran A."/>
            <person name="Miyazaki A."/>
            <person name="Munoz-Torres E."/>
            <person name="Oguiza J.A."/>
            <person name="Ohm R."/>
            <person name="Olmedo M."/>
            <person name="Orejas M."/>
            <person name="Ortiz-Castellanos L."/>
            <person name="Pisabarro A.G."/>
            <person name="Rodriguez-Romero J."/>
            <person name="Ruiz-Herrera J."/>
            <person name="Ruiz-Vazquez R."/>
            <person name="Sanz C."/>
            <person name="Schackwitz W."/>
            <person name="Schmutz J."/>
            <person name="Shahriari M."/>
            <person name="Shelest E."/>
            <person name="Silva-Franco F."/>
            <person name="Soanes D."/>
            <person name="Syed K."/>
            <person name="Tagua V.G."/>
            <person name="Talbot N.J."/>
            <person name="Thon M."/>
            <person name="De vries R.P."/>
            <person name="Wiebenga A."/>
            <person name="Yadav J.S."/>
            <person name="Braun E.L."/>
            <person name="Baker S."/>
            <person name="Garre V."/>
            <person name="Horwitz B."/>
            <person name="Torres-Martinez S."/>
            <person name="Idnurm A."/>
            <person name="Herrera-Estrella A."/>
            <person name="Gabaldon T."/>
            <person name="Grigoriev I.V."/>
        </authorList>
    </citation>
    <scope>NUCLEOTIDE SEQUENCE [LARGE SCALE GENOMIC DNA]</scope>
    <source>
        <strain evidence="3">NRRL 1555(-)</strain>
    </source>
</reference>
<accession>A0A167PYF4</accession>
<dbReference type="GeneID" id="29004121"/>
<proteinExistence type="predicted"/>
<dbReference type="Proteomes" id="UP000077315">
    <property type="component" value="Unassembled WGS sequence"/>
</dbReference>
<evidence type="ECO:0000313" key="3">
    <source>
        <dbReference type="Proteomes" id="UP000077315"/>
    </source>
</evidence>
<feature type="region of interest" description="Disordered" evidence="1">
    <location>
        <begin position="1"/>
        <end position="68"/>
    </location>
</feature>
<dbReference type="EMBL" id="KV440973">
    <property type="protein sequence ID" value="OAD78769.1"/>
    <property type="molecule type" value="Genomic_DNA"/>
</dbReference>